<keyword evidence="1" id="KW-0812">Transmembrane</keyword>
<evidence type="ECO:0000313" key="2">
    <source>
        <dbReference type="EMBL" id="MCK0533448.1"/>
    </source>
</evidence>
<accession>A0ABT0E2A3</accession>
<gene>
    <name evidence="2" type="ORF">MU848_17805</name>
</gene>
<evidence type="ECO:0000256" key="1">
    <source>
        <dbReference type="SAM" id="Phobius"/>
    </source>
</evidence>
<feature type="transmembrane region" description="Helical" evidence="1">
    <location>
        <begin position="75"/>
        <end position="92"/>
    </location>
</feature>
<evidence type="ECO:0000313" key="3">
    <source>
        <dbReference type="Proteomes" id="UP001203512"/>
    </source>
</evidence>
<comment type="caution">
    <text evidence="2">The sequence shown here is derived from an EMBL/GenBank/DDBJ whole genome shotgun (WGS) entry which is preliminary data.</text>
</comment>
<keyword evidence="1" id="KW-0472">Membrane</keyword>
<sequence length="123" mass="13014">MSGRLLFMLTLWMAISVALLSALTPLGPPSSKITGSAFNPATTDVVLKARALSIPPGERVSAPGDNDSIAPVTSVIQWLVFATAILVVAWLLRPLPVASPAITQRVQRHFPNGFHARAPPALI</sequence>
<reference evidence="2 3" key="1">
    <citation type="submission" date="2022-04" db="EMBL/GenBank/DDBJ databases">
        <authorList>
            <person name="Huq M.A."/>
        </authorList>
    </citation>
    <scope>NUCLEOTIDE SEQUENCE [LARGE SCALE GENOMIC DNA]</scope>
    <source>
        <strain evidence="2 3">MAH-33</strain>
    </source>
</reference>
<organism evidence="2 3">
    <name type="scientific">Sphingobium agri</name>
    <dbReference type="NCBI Taxonomy" id="2933566"/>
    <lineage>
        <taxon>Bacteria</taxon>
        <taxon>Pseudomonadati</taxon>
        <taxon>Pseudomonadota</taxon>
        <taxon>Alphaproteobacteria</taxon>
        <taxon>Sphingomonadales</taxon>
        <taxon>Sphingomonadaceae</taxon>
        <taxon>Sphingobium</taxon>
    </lineage>
</organism>
<dbReference type="Proteomes" id="UP001203512">
    <property type="component" value="Unassembled WGS sequence"/>
</dbReference>
<name>A0ABT0E2A3_9SPHN</name>
<protein>
    <submittedName>
        <fullName evidence="2">Uncharacterized protein</fullName>
    </submittedName>
</protein>
<keyword evidence="1" id="KW-1133">Transmembrane helix</keyword>
<keyword evidence="3" id="KW-1185">Reference proteome</keyword>
<dbReference type="EMBL" id="JALKHS010000021">
    <property type="protein sequence ID" value="MCK0533448.1"/>
    <property type="molecule type" value="Genomic_DNA"/>
</dbReference>
<dbReference type="RefSeq" id="WP_201515525.1">
    <property type="nucleotide sequence ID" value="NZ_JALKHS010000021.1"/>
</dbReference>
<proteinExistence type="predicted"/>